<keyword evidence="3" id="KW-0808">Transferase</keyword>
<dbReference type="GO" id="GO:0075713">
    <property type="term" value="P:establishment of integrated proviral latency"/>
    <property type="evidence" value="ECO:0007669"/>
    <property type="project" value="UniProtKB-KW"/>
</dbReference>
<comment type="similarity">
    <text evidence="1">Belongs to the 'phage' integrase family.</text>
</comment>
<keyword evidence="4" id="KW-0378">Hydrolase</keyword>
<dbReference type="InterPro" id="IPR044068">
    <property type="entry name" value="CB"/>
</dbReference>
<reference evidence="11 12" key="1">
    <citation type="submission" date="2019-05" db="EMBL/GenBank/DDBJ databases">
        <title>Salmonella bacteriophage diversity and host specificity revealed by physiological characterization and whole genome sequencing.</title>
        <authorList>
            <person name="Fong K."/>
            <person name="Tremblay D."/>
            <person name="Delaquis P."/>
            <person name="Moineau S."/>
            <person name="Goodridge L."/>
            <person name="Levesque R."/>
            <person name="Wang S."/>
        </authorList>
    </citation>
    <scope>NUCLEOTIDE SEQUENCE [LARGE SCALE GENOMIC DNA]</scope>
</reference>
<dbReference type="PANTHER" id="PTHR30349">
    <property type="entry name" value="PHAGE INTEGRASE-RELATED"/>
    <property type="match status" value="1"/>
</dbReference>
<sequence>MIYAPEGFLMSIKKLDDGRYEVDIRPRGREGRRIRRKFERKAEAVAFERYTLANANQKEWAGQRADRRTLKELLDLWWKYHGQNHEHGQKEFNHLLKTISGLGDVPVSRMNKRMLMDYRSARLREGISPSTINRDMYRFSGMFTKLIQLEEFVGAHPVHGLPPLAEANPEMTFLEKAEIASLLDALTGDARLIALLGVSTGGRWSELATLKPSQIANCRVTFLKTKNGKKRTVPISSELEKMIRKEASAKLFKVDYEKFCKTLRMVKPDIPPNQATHILRHTFASHFMMNGGNIIALQQILGHASIQQTMVYAHLSPDYLQNAVTLNPLAGGTSI</sequence>
<keyword evidence="6" id="KW-0233">DNA recombination</keyword>
<keyword evidence="7" id="KW-1160">Virus entry into host cell</keyword>
<dbReference type="CDD" id="cd00796">
    <property type="entry name" value="INT_Rci_Hp1_C"/>
    <property type="match status" value="1"/>
</dbReference>
<evidence type="ECO:0000313" key="11">
    <source>
        <dbReference type="EMBL" id="QEI25509.1"/>
    </source>
</evidence>
<evidence type="ECO:0000256" key="4">
    <source>
        <dbReference type="ARBA" id="ARBA00022801"/>
    </source>
</evidence>
<accession>A0A5C0CGY1</accession>
<dbReference type="PROSITE" id="PS51898">
    <property type="entry name" value="TYR_RECOMBINASE"/>
    <property type="match status" value="1"/>
</dbReference>
<feature type="domain" description="Tyr recombinase" evidence="9">
    <location>
        <begin position="169"/>
        <end position="325"/>
    </location>
</feature>
<proteinExistence type="inferred from homology"/>
<dbReference type="GO" id="GO:0003677">
    <property type="term" value="F:DNA binding"/>
    <property type="evidence" value="ECO:0007669"/>
    <property type="project" value="UniProtKB-UniRule"/>
</dbReference>
<dbReference type="SUPFAM" id="SSF56349">
    <property type="entry name" value="DNA breaking-rejoining enzymes"/>
    <property type="match status" value="1"/>
</dbReference>
<dbReference type="GO" id="GO:0016740">
    <property type="term" value="F:transferase activity"/>
    <property type="evidence" value="ECO:0007669"/>
    <property type="project" value="UniProtKB-KW"/>
</dbReference>
<dbReference type="GO" id="GO:0015074">
    <property type="term" value="P:DNA integration"/>
    <property type="evidence" value="ECO:0007669"/>
    <property type="project" value="InterPro"/>
</dbReference>
<evidence type="ECO:0000313" key="12">
    <source>
        <dbReference type="Proteomes" id="UP000324256"/>
    </source>
</evidence>
<dbReference type="PROSITE" id="PS51900">
    <property type="entry name" value="CB"/>
    <property type="match status" value="1"/>
</dbReference>
<keyword evidence="5 8" id="KW-0238">DNA-binding</keyword>
<evidence type="ECO:0000259" key="10">
    <source>
        <dbReference type="PROSITE" id="PS51900"/>
    </source>
</evidence>
<evidence type="ECO:0000256" key="8">
    <source>
        <dbReference type="PROSITE-ProRule" id="PRU01248"/>
    </source>
</evidence>
<dbReference type="InterPro" id="IPR050090">
    <property type="entry name" value="Tyrosine_recombinase_XerCD"/>
</dbReference>
<dbReference type="InterPro" id="IPR013762">
    <property type="entry name" value="Integrase-like_cat_sf"/>
</dbReference>
<evidence type="ECO:0000256" key="7">
    <source>
        <dbReference type="ARBA" id="ARBA00023195"/>
    </source>
</evidence>
<dbReference type="PANTHER" id="PTHR30349:SF93">
    <property type="entry name" value="FELS-2 PROPHAGE PROTEIN"/>
    <property type="match status" value="1"/>
</dbReference>
<dbReference type="GO" id="GO:0006310">
    <property type="term" value="P:DNA recombination"/>
    <property type="evidence" value="ECO:0007669"/>
    <property type="project" value="UniProtKB-KW"/>
</dbReference>
<evidence type="ECO:0000256" key="1">
    <source>
        <dbReference type="ARBA" id="ARBA00008857"/>
    </source>
</evidence>
<name>A0A5C0CGY1_9CAUD</name>
<dbReference type="Gene3D" id="1.10.443.10">
    <property type="entry name" value="Intergrase catalytic core"/>
    <property type="match status" value="1"/>
</dbReference>
<dbReference type="GO" id="GO:0016787">
    <property type="term" value="F:hydrolase activity"/>
    <property type="evidence" value="ECO:0007669"/>
    <property type="project" value="UniProtKB-KW"/>
</dbReference>
<dbReference type="Proteomes" id="UP000324256">
    <property type="component" value="Segment"/>
</dbReference>
<dbReference type="Pfam" id="PF24624">
    <property type="entry name" value="Int_N"/>
    <property type="match status" value="1"/>
</dbReference>
<dbReference type="EMBL" id="MK972714">
    <property type="protein sequence ID" value="QEI25509.1"/>
    <property type="molecule type" value="Genomic_DNA"/>
</dbReference>
<feature type="domain" description="Core-binding (CB)" evidence="10">
    <location>
        <begin position="68"/>
        <end position="147"/>
    </location>
</feature>
<evidence type="ECO:0000259" key="9">
    <source>
        <dbReference type="PROSITE" id="PS51898"/>
    </source>
</evidence>
<evidence type="ECO:0000256" key="2">
    <source>
        <dbReference type="ARBA" id="ARBA00016082"/>
    </source>
</evidence>
<dbReference type="InterPro" id="IPR002104">
    <property type="entry name" value="Integrase_catalytic"/>
</dbReference>
<keyword evidence="7" id="KW-0229">DNA integration</keyword>
<organism evidence="11 12">
    <name type="scientific">Salmonella phage SW3</name>
    <dbReference type="NCBI Taxonomy" id="2592221"/>
    <lineage>
        <taxon>Viruses</taxon>
        <taxon>Duplodnaviria</taxon>
        <taxon>Heunggongvirae</taxon>
        <taxon>Uroviricota</taxon>
        <taxon>Caudoviricetes</taxon>
        <taxon>Peduoviridae</taxon>
        <taxon>Irrigatiovirus</taxon>
        <taxon>Irrigatiovirus SI7</taxon>
    </lineage>
</organism>
<evidence type="ECO:0000256" key="5">
    <source>
        <dbReference type="ARBA" id="ARBA00023125"/>
    </source>
</evidence>
<dbReference type="InterPro" id="IPR057084">
    <property type="entry name" value="Int_N"/>
</dbReference>
<dbReference type="InterPro" id="IPR011010">
    <property type="entry name" value="DNA_brk_join_enz"/>
</dbReference>
<dbReference type="Gene3D" id="1.10.150.130">
    <property type="match status" value="1"/>
</dbReference>
<keyword evidence="7" id="KW-1179">Viral genome integration</keyword>
<dbReference type="Pfam" id="PF00589">
    <property type="entry name" value="Phage_integrase"/>
    <property type="match status" value="1"/>
</dbReference>
<evidence type="ECO:0000256" key="3">
    <source>
        <dbReference type="ARBA" id="ARBA00022679"/>
    </source>
</evidence>
<protein>
    <recommendedName>
        <fullName evidence="2">Integrase</fullName>
    </recommendedName>
</protein>
<dbReference type="InterPro" id="IPR010998">
    <property type="entry name" value="Integrase_recombinase_N"/>
</dbReference>
<dbReference type="GO" id="GO:0044826">
    <property type="term" value="P:viral genome integration into host DNA"/>
    <property type="evidence" value="ECO:0007669"/>
    <property type="project" value="UniProtKB-KW"/>
</dbReference>
<evidence type="ECO:0000256" key="6">
    <source>
        <dbReference type="ARBA" id="ARBA00023172"/>
    </source>
</evidence>